<feature type="domain" description="L,D-TPase catalytic" evidence="8">
    <location>
        <begin position="190"/>
        <end position="378"/>
    </location>
</feature>
<dbReference type="InterPro" id="IPR036365">
    <property type="entry name" value="PGBD-like_sf"/>
</dbReference>
<dbReference type="InterPro" id="IPR002477">
    <property type="entry name" value="Peptidoglycan-bd-like"/>
</dbReference>
<dbReference type="GO" id="GO:0008360">
    <property type="term" value="P:regulation of cell shape"/>
    <property type="evidence" value="ECO:0007669"/>
    <property type="project" value="UniProtKB-UniRule"/>
</dbReference>
<evidence type="ECO:0000313" key="9">
    <source>
        <dbReference type="EMBL" id="SCM73541.1"/>
    </source>
</evidence>
<protein>
    <recommendedName>
        <fullName evidence="8">L,D-TPase catalytic domain-containing protein</fullName>
    </recommendedName>
</protein>
<dbReference type="SUPFAM" id="SSF47090">
    <property type="entry name" value="PGBD-like"/>
    <property type="match status" value="1"/>
</dbReference>
<keyword evidence="3" id="KW-0808">Transferase</keyword>
<gene>
    <name evidence="9" type="ORF">KL86PLE_110110</name>
</gene>
<dbReference type="GO" id="GO:0071555">
    <property type="term" value="P:cell wall organization"/>
    <property type="evidence" value="ECO:0007669"/>
    <property type="project" value="UniProtKB-UniRule"/>
</dbReference>
<keyword evidence="6 7" id="KW-0961">Cell wall biogenesis/degradation</keyword>
<dbReference type="InterPro" id="IPR038063">
    <property type="entry name" value="Transpep_catalytic_dom"/>
</dbReference>
<dbReference type="PANTHER" id="PTHR41533:SF2">
    <property type="entry name" value="BLR7131 PROTEIN"/>
    <property type="match status" value="1"/>
</dbReference>
<keyword evidence="4 7" id="KW-0133">Cell shape</keyword>
<proteinExistence type="inferred from homology"/>
<dbReference type="InterPro" id="IPR036366">
    <property type="entry name" value="PGBDSf"/>
</dbReference>
<reference evidence="9" key="1">
    <citation type="submission" date="2016-08" db="EMBL/GenBank/DDBJ databases">
        <authorList>
            <person name="Seilhamer J.J."/>
        </authorList>
    </citation>
    <scope>NUCLEOTIDE SEQUENCE</scope>
    <source>
        <strain evidence="9">86</strain>
    </source>
</reference>
<evidence type="ECO:0000259" key="8">
    <source>
        <dbReference type="PROSITE" id="PS52029"/>
    </source>
</evidence>
<comment type="similarity">
    <text evidence="2">Belongs to the YkuD family.</text>
</comment>
<dbReference type="GO" id="GO:0016740">
    <property type="term" value="F:transferase activity"/>
    <property type="evidence" value="ECO:0007669"/>
    <property type="project" value="UniProtKB-KW"/>
</dbReference>
<dbReference type="EMBL" id="FMJD01000003">
    <property type="protein sequence ID" value="SCM73541.1"/>
    <property type="molecule type" value="Genomic_DNA"/>
</dbReference>
<dbReference type="Gene3D" id="2.40.440.10">
    <property type="entry name" value="L,D-transpeptidase catalytic domain-like"/>
    <property type="match status" value="1"/>
</dbReference>
<dbReference type="GO" id="GO:0009252">
    <property type="term" value="P:peptidoglycan biosynthetic process"/>
    <property type="evidence" value="ECO:0007669"/>
    <property type="project" value="UniProtKB-UniPathway"/>
</dbReference>
<organism evidence="9">
    <name type="scientific">uncultured Pleomorphomonas sp</name>
    <dbReference type="NCBI Taxonomy" id="442121"/>
    <lineage>
        <taxon>Bacteria</taxon>
        <taxon>Pseudomonadati</taxon>
        <taxon>Pseudomonadota</taxon>
        <taxon>Alphaproteobacteria</taxon>
        <taxon>Hyphomicrobiales</taxon>
        <taxon>Pleomorphomonadaceae</taxon>
        <taxon>Pleomorphomonas</taxon>
        <taxon>environmental samples</taxon>
    </lineage>
</organism>
<dbReference type="RefSeq" id="WP_245427007.1">
    <property type="nucleotide sequence ID" value="NZ_LT608334.1"/>
</dbReference>
<dbReference type="PROSITE" id="PS52029">
    <property type="entry name" value="LD_TPASE"/>
    <property type="match status" value="1"/>
</dbReference>
<dbReference type="Pfam" id="PF03734">
    <property type="entry name" value="YkuD"/>
    <property type="match status" value="1"/>
</dbReference>
<dbReference type="GO" id="GO:0004180">
    <property type="term" value="F:carboxypeptidase activity"/>
    <property type="evidence" value="ECO:0007669"/>
    <property type="project" value="UniProtKB-ARBA"/>
</dbReference>
<feature type="active site" description="Proton donor/acceptor" evidence="7">
    <location>
        <position position="321"/>
    </location>
</feature>
<feature type="active site" description="Nucleophile" evidence="7">
    <location>
        <position position="340"/>
    </location>
</feature>
<keyword evidence="5 7" id="KW-0573">Peptidoglycan synthesis</keyword>
<dbReference type="CDD" id="cd16913">
    <property type="entry name" value="YkuD_like"/>
    <property type="match status" value="1"/>
</dbReference>
<evidence type="ECO:0000256" key="2">
    <source>
        <dbReference type="ARBA" id="ARBA00005992"/>
    </source>
</evidence>
<dbReference type="PANTHER" id="PTHR41533">
    <property type="entry name" value="L,D-TRANSPEPTIDASE HI_1667-RELATED"/>
    <property type="match status" value="1"/>
</dbReference>
<evidence type="ECO:0000256" key="6">
    <source>
        <dbReference type="ARBA" id="ARBA00023316"/>
    </source>
</evidence>
<dbReference type="InterPro" id="IPR052905">
    <property type="entry name" value="LD-transpeptidase_YkuD-like"/>
</dbReference>
<sequence length="427" mass="46922">MKGSFLSMAASRRGVLKAGIAGVTALAATASKAQTLLAQTEWTEGFDVSAPADLSGQSTRPSLSGQSGFYTEQAISQYSSIAMQGGWPQVPAGGTLRVGMESPTVAALRQRLMITGDLDQSAGISTAYDTFVDGAVRRFQARHGIIATGAVDDATLRQLNVPVETRIQQLQLNLIRLQTLPNPLGGNSDRYVMVNVPGAEIETIDGDTVHSRHRGVVGKIDRQTPLLNTKITVIRFFPYWTVPKSIILKDLIPQMQKDPAYLDRQKIHVFDPRSGTEVAWQSIDWRTDQAVNYMFRQEPGELNSMGTVKIDFPSPEGVYMHDTPSKGLFGGNDRFNSSGCVRVQNVREYVYWILKNTPDWPKDRITEALTSGERVDAPVADPVPLYFQYITAWATPNNTVEFRDDIYQRDGLGVPSLPEAQSQAQAG</sequence>
<evidence type="ECO:0000256" key="4">
    <source>
        <dbReference type="ARBA" id="ARBA00022960"/>
    </source>
</evidence>
<dbReference type="Gene3D" id="1.10.101.10">
    <property type="entry name" value="PGBD-like superfamily/PGBD"/>
    <property type="match status" value="1"/>
</dbReference>
<dbReference type="InterPro" id="IPR005490">
    <property type="entry name" value="LD_TPept_cat_dom"/>
</dbReference>
<dbReference type="UniPathway" id="UPA00219"/>
<name>A0A212L7L2_9HYPH</name>
<accession>A0A212L7L2</accession>
<dbReference type="AlphaFoldDB" id="A0A212L7L2"/>
<evidence type="ECO:0000256" key="5">
    <source>
        <dbReference type="ARBA" id="ARBA00022984"/>
    </source>
</evidence>
<dbReference type="PROSITE" id="PS51318">
    <property type="entry name" value="TAT"/>
    <property type="match status" value="1"/>
</dbReference>
<evidence type="ECO:0000256" key="3">
    <source>
        <dbReference type="ARBA" id="ARBA00022679"/>
    </source>
</evidence>
<dbReference type="SUPFAM" id="SSF141523">
    <property type="entry name" value="L,D-transpeptidase catalytic domain-like"/>
    <property type="match status" value="1"/>
</dbReference>
<comment type="pathway">
    <text evidence="1 7">Cell wall biogenesis; peptidoglycan biosynthesis.</text>
</comment>
<dbReference type="InterPro" id="IPR006311">
    <property type="entry name" value="TAT_signal"/>
</dbReference>
<evidence type="ECO:0000256" key="1">
    <source>
        <dbReference type="ARBA" id="ARBA00004752"/>
    </source>
</evidence>
<evidence type="ECO:0000256" key="7">
    <source>
        <dbReference type="PROSITE-ProRule" id="PRU01373"/>
    </source>
</evidence>
<dbReference type="Pfam" id="PF01471">
    <property type="entry name" value="PG_binding_1"/>
    <property type="match status" value="1"/>
</dbReference>